<dbReference type="AlphaFoldDB" id="A0A4Q4TL85"/>
<dbReference type="OrthoDB" id="1695362at2759"/>
<keyword evidence="10" id="KW-1185">Reference proteome</keyword>
<comment type="caution">
    <text evidence="9">The sequence shown here is derived from an EMBL/GenBank/DDBJ whole genome shotgun (WGS) entry which is preliminary data.</text>
</comment>
<dbReference type="Proteomes" id="UP000293360">
    <property type="component" value="Unassembled WGS sequence"/>
</dbReference>
<dbReference type="EMBL" id="QJNU01000144">
    <property type="protein sequence ID" value="RYP06033.1"/>
    <property type="molecule type" value="Genomic_DNA"/>
</dbReference>
<comment type="cofactor">
    <cofactor evidence="1">
        <name>Mn(2+)</name>
        <dbReference type="ChEBI" id="CHEBI:29035"/>
    </cofactor>
</comment>
<keyword evidence="3" id="KW-0479">Metal-binding</keyword>
<evidence type="ECO:0000256" key="4">
    <source>
        <dbReference type="ARBA" id="ARBA00022801"/>
    </source>
</evidence>
<sequence length="375" mass="41219">MLAGTPGSARHSSSPATGLKKQPAEPRPSASVILLSPMNQVLLLHRVHTSSAFPSAHVFPGGNLSAFHDGDIPPSGDARRHADSLPYRLGAIRETFEESGILLARDMRAGGDALLNLSSADRDEARRAIYENRDRFVDWVERVGGVVDAENLLPFTRWITPEATPKRFTTQMYLYMLPLSSSEDPAIAAAQSEAMIPTPDGGVEHMAARFDDAASWLEKQRKGEIILFPPQCFLLQLISQFLTGPLPPRAGSVNNLAARATEHYAWQRERLRGFLDAVPTATEPRAAGHHTARIPWKDKVISPVTLGLRRSDRRTILGLDKPGLELKGTNRGGDLERVVLVKFGKGVVRDVEVRSREEVLAEEREAERAAEALKL</sequence>
<dbReference type="InterPro" id="IPR039121">
    <property type="entry name" value="NUDT19"/>
</dbReference>
<dbReference type="GO" id="GO:0016818">
    <property type="term" value="F:hydrolase activity, acting on acid anhydrides, in phosphorus-containing anhydrides"/>
    <property type="evidence" value="ECO:0007669"/>
    <property type="project" value="InterPro"/>
</dbReference>
<proteinExistence type="predicted"/>
<reference evidence="9 10" key="1">
    <citation type="submission" date="2018-06" db="EMBL/GenBank/DDBJ databases">
        <title>Complete Genomes of Monosporascus.</title>
        <authorList>
            <person name="Robinson A.J."/>
            <person name="Natvig D.O."/>
        </authorList>
    </citation>
    <scope>NUCLEOTIDE SEQUENCE [LARGE SCALE GENOMIC DNA]</scope>
    <source>
        <strain evidence="9 10">CBS 110550</strain>
    </source>
</reference>
<evidence type="ECO:0000256" key="7">
    <source>
        <dbReference type="SAM" id="MobiDB-lite"/>
    </source>
</evidence>
<evidence type="ECO:0000313" key="10">
    <source>
        <dbReference type="Proteomes" id="UP000293360"/>
    </source>
</evidence>
<dbReference type="SUPFAM" id="SSF55811">
    <property type="entry name" value="Nudix"/>
    <property type="match status" value="1"/>
</dbReference>
<dbReference type="PANTHER" id="PTHR12318:SF0">
    <property type="entry name" value="ACYL-COENZYME A DIPHOSPHATASE NUDT19"/>
    <property type="match status" value="1"/>
</dbReference>
<feature type="domain" description="Nudix hydrolase" evidence="8">
    <location>
        <begin position="25"/>
        <end position="233"/>
    </location>
</feature>
<comment type="cofactor">
    <cofactor evidence="2">
        <name>Mg(2+)</name>
        <dbReference type="ChEBI" id="CHEBI:18420"/>
    </cofactor>
</comment>
<evidence type="ECO:0000256" key="5">
    <source>
        <dbReference type="ARBA" id="ARBA00022842"/>
    </source>
</evidence>
<dbReference type="CDD" id="cd18870">
    <property type="entry name" value="NUDIX_AcylCoAdiphos_Nudt19"/>
    <property type="match status" value="1"/>
</dbReference>
<name>A0A4Q4TL85_9PEZI</name>
<dbReference type="InterPro" id="IPR015797">
    <property type="entry name" value="NUDIX_hydrolase-like_dom_sf"/>
</dbReference>
<evidence type="ECO:0000256" key="6">
    <source>
        <dbReference type="ARBA" id="ARBA00023211"/>
    </source>
</evidence>
<evidence type="ECO:0000259" key="8">
    <source>
        <dbReference type="PROSITE" id="PS51462"/>
    </source>
</evidence>
<accession>A0A4Q4TL85</accession>
<evidence type="ECO:0000256" key="3">
    <source>
        <dbReference type="ARBA" id="ARBA00022723"/>
    </source>
</evidence>
<keyword evidence="4" id="KW-0378">Hydrolase</keyword>
<protein>
    <recommendedName>
        <fullName evidence="8">Nudix hydrolase domain-containing protein</fullName>
    </recommendedName>
</protein>
<evidence type="ECO:0000313" key="9">
    <source>
        <dbReference type="EMBL" id="RYP06033.1"/>
    </source>
</evidence>
<dbReference type="InterPro" id="IPR000086">
    <property type="entry name" value="NUDIX_hydrolase_dom"/>
</dbReference>
<evidence type="ECO:0000256" key="1">
    <source>
        <dbReference type="ARBA" id="ARBA00001936"/>
    </source>
</evidence>
<organism evidence="9 10">
    <name type="scientific">Monosporascus ibericus</name>
    <dbReference type="NCBI Taxonomy" id="155417"/>
    <lineage>
        <taxon>Eukaryota</taxon>
        <taxon>Fungi</taxon>
        <taxon>Dikarya</taxon>
        <taxon>Ascomycota</taxon>
        <taxon>Pezizomycotina</taxon>
        <taxon>Sordariomycetes</taxon>
        <taxon>Xylariomycetidae</taxon>
        <taxon>Xylariales</taxon>
        <taxon>Xylariales incertae sedis</taxon>
        <taxon>Monosporascus</taxon>
    </lineage>
</organism>
<keyword evidence="5" id="KW-0460">Magnesium</keyword>
<keyword evidence="6" id="KW-0464">Manganese</keyword>
<dbReference type="PANTHER" id="PTHR12318">
    <property type="entry name" value="TESTOSTERONE-REGULATED PROTEIN RP2"/>
    <property type="match status" value="1"/>
</dbReference>
<dbReference type="STRING" id="155417.A0A4Q4TL85"/>
<feature type="region of interest" description="Disordered" evidence="7">
    <location>
        <begin position="1"/>
        <end position="28"/>
    </location>
</feature>
<dbReference type="PROSITE" id="PS51462">
    <property type="entry name" value="NUDIX"/>
    <property type="match status" value="1"/>
</dbReference>
<dbReference type="GO" id="GO:0005739">
    <property type="term" value="C:mitochondrion"/>
    <property type="evidence" value="ECO:0007669"/>
    <property type="project" value="TreeGrafter"/>
</dbReference>
<dbReference type="Gene3D" id="3.90.79.10">
    <property type="entry name" value="Nucleoside Triphosphate Pyrophosphohydrolase"/>
    <property type="match status" value="1"/>
</dbReference>
<gene>
    <name evidence="9" type="ORF">DL764_003396</name>
</gene>
<dbReference type="GO" id="GO:0046872">
    <property type="term" value="F:metal ion binding"/>
    <property type="evidence" value="ECO:0007669"/>
    <property type="project" value="UniProtKB-KW"/>
</dbReference>
<evidence type="ECO:0000256" key="2">
    <source>
        <dbReference type="ARBA" id="ARBA00001946"/>
    </source>
</evidence>